<organism evidence="1 2">
    <name type="scientific">Marinomonas arenicola</name>
    <dbReference type="NCBI Taxonomy" id="569601"/>
    <lineage>
        <taxon>Bacteria</taxon>
        <taxon>Pseudomonadati</taxon>
        <taxon>Pseudomonadota</taxon>
        <taxon>Gammaproteobacteria</taxon>
        <taxon>Oceanospirillales</taxon>
        <taxon>Oceanospirillaceae</taxon>
        <taxon>Marinomonas</taxon>
    </lineage>
</organism>
<comment type="caution">
    <text evidence="1">The sequence shown here is derived from an EMBL/GenBank/DDBJ whole genome shotgun (WGS) entry which is preliminary data.</text>
</comment>
<protein>
    <submittedName>
        <fullName evidence="1">Transcriptional regulator HexR</fullName>
    </submittedName>
</protein>
<proteinExistence type="predicted"/>
<feature type="non-terminal residue" evidence="1">
    <location>
        <position position="67"/>
    </location>
</feature>
<evidence type="ECO:0000313" key="1">
    <source>
        <dbReference type="EMBL" id="MEL0615028.1"/>
    </source>
</evidence>
<gene>
    <name evidence="1" type="ORF">V6242_17960</name>
</gene>
<name>A0ABU9GB72_9GAMM</name>
<accession>A0ABU9GB72</accession>
<sequence>MTEHCSIVLPIEETEHTDIYTPMSSRNVYLTLIDALATGVLLTRGPEFNAPLRKLKLSGQDTRLPKV</sequence>
<dbReference type="EMBL" id="JBAKAR010000165">
    <property type="protein sequence ID" value="MEL0615028.1"/>
    <property type="molecule type" value="Genomic_DNA"/>
</dbReference>
<keyword evidence="2" id="KW-1185">Reference proteome</keyword>
<evidence type="ECO:0000313" key="2">
    <source>
        <dbReference type="Proteomes" id="UP001379949"/>
    </source>
</evidence>
<reference evidence="1 2" key="1">
    <citation type="submission" date="2024-02" db="EMBL/GenBank/DDBJ databases">
        <title>Bacteria isolated from the canopy kelp, Nereocystis luetkeana.</title>
        <authorList>
            <person name="Pfister C.A."/>
            <person name="Younker I.T."/>
            <person name="Light S.H."/>
        </authorList>
    </citation>
    <scope>NUCLEOTIDE SEQUENCE [LARGE SCALE GENOMIC DNA]</scope>
    <source>
        <strain evidence="1 2">TI.4.07</strain>
    </source>
</reference>
<dbReference type="Proteomes" id="UP001379949">
    <property type="component" value="Unassembled WGS sequence"/>
</dbReference>